<comment type="subcellular location">
    <subcellularLocation>
        <location evidence="1">Nucleus</location>
    </subcellularLocation>
</comment>
<accession>A0AAE1AKY2</accession>
<dbReference type="Pfam" id="PF08447">
    <property type="entry name" value="PAS_3"/>
    <property type="match status" value="1"/>
</dbReference>
<feature type="compositionally biased region" description="Low complexity" evidence="7">
    <location>
        <begin position="936"/>
        <end position="950"/>
    </location>
</feature>
<dbReference type="EMBL" id="JAWDGP010001628">
    <property type="protein sequence ID" value="KAK3789785.1"/>
    <property type="molecule type" value="Genomic_DNA"/>
</dbReference>
<dbReference type="PANTHER" id="PTHR23043">
    <property type="entry name" value="HYPOXIA-INDUCIBLE FACTOR 1 ALPHA"/>
    <property type="match status" value="1"/>
</dbReference>
<feature type="compositionally biased region" description="Polar residues" evidence="7">
    <location>
        <begin position="791"/>
        <end position="808"/>
    </location>
</feature>
<feature type="region of interest" description="Disordered" evidence="7">
    <location>
        <begin position="1049"/>
        <end position="1068"/>
    </location>
</feature>
<feature type="compositionally biased region" description="Low complexity" evidence="7">
    <location>
        <begin position="809"/>
        <end position="823"/>
    </location>
</feature>
<feature type="compositionally biased region" description="Low complexity" evidence="7">
    <location>
        <begin position="326"/>
        <end position="346"/>
    </location>
</feature>
<evidence type="ECO:0000256" key="5">
    <source>
        <dbReference type="ARBA" id="ARBA00023163"/>
    </source>
</evidence>
<feature type="domain" description="PAS" evidence="8">
    <location>
        <begin position="199"/>
        <end position="254"/>
    </location>
</feature>
<feature type="compositionally biased region" description="Low complexity" evidence="7">
    <location>
        <begin position="371"/>
        <end position="391"/>
    </location>
</feature>
<dbReference type="InterPro" id="IPR013655">
    <property type="entry name" value="PAS_fold_3"/>
</dbReference>
<dbReference type="SUPFAM" id="SSF55785">
    <property type="entry name" value="PYP-like sensor domain (PAS domain)"/>
    <property type="match status" value="2"/>
</dbReference>
<feature type="compositionally biased region" description="Basic and acidic residues" evidence="7">
    <location>
        <begin position="557"/>
        <end position="571"/>
    </location>
</feature>
<dbReference type="InterPro" id="IPR001610">
    <property type="entry name" value="PAC"/>
</dbReference>
<feature type="region of interest" description="Disordered" evidence="7">
    <location>
        <begin position="863"/>
        <end position="960"/>
    </location>
</feature>
<feature type="region of interest" description="Disordered" evidence="7">
    <location>
        <begin position="998"/>
        <end position="1042"/>
    </location>
</feature>
<name>A0AAE1AKY2_9GAST</name>
<dbReference type="GO" id="GO:0000977">
    <property type="term" value="F:RNA polymerase II transcription regulatory region sequence-specific DNA binding"/>
    <property type="evidence" value="ECO:0007669"/>
    <property type="project" value="TreeGrafter"/>
</dbReference>
<feature type="compositionally biased region" description="Polar residues" evidence="7">
    <location>
        <begin position="774"/>
        <end position="784"/>
    </location>
</feature>
<dbReference type="SMART" id="SM00086">
    <property type="entry name" value="PAC"/>
    <property type="match status" value="1"/>
</dbReference>
<dbReference type="FunFam" id="3.30.450.20:FF:000017">
    <property type="entry name" value="SIM bHLH transcription factor 2"/>
    <property type="match status" value="1"/>
</dbReference>
<sequence length="1307" mass="142633">MEDQQQLWGNKRMARVQTARLANRRTGLGDAWGQRQPPKTALEKELGSHLLQTLDGFIFVVAPDGKIMYISETASVHLGLSQVELTGGSIYEYIHPADHDEMTALLNVHHPYHTHILQDVEIERSFFLRMKCVLAKRNAGLTSGGYKVIHCSGYLKIKQYTMDIAPYDGCYQNVGLVAVGHSLPPSAITEIKMFSNMFMFRASLDLKLIFLDARVAALTGYEPQDLIEKTLYHYIHACDILHMRYAHHTLLVKGQVTTRYYRFMAKDGGWVWMQSYATIVHNSRSSRPHCIVSVNYVLSEVLNKDAQIQIEQTMSSKELSPYSAMKSGSNNNNGNSSTSASNSGSGSTSGSGSGKSRASRSKARRSPYPQSTATSSASSNSTETPNTASSEFGTEYTAALEKSSSLDFTGHASELGVSGVLPASALQPVPYPNMMYTHPGSADAAVGMGMGVGVDRYSALYSTPYNHPGMTMYRDAACVYSPYQAAAHAHAHHHQRYLDNRSPYRYYEERYYPARDPAAYPGYLSSAAAIQSAAVTASHAPRLSHLSLDSASMATSRDQHPCHTETSNDRLHHQYDFRTGVGVGDGGSSGDNCNHNKEETSNHSAGGSAITHSNINDISTSSDTGNGEMDSNFQGGEQNTGTISAIQNQSSCLASSSRSNSREALPYNSITSSCGNNTSEAGNAYAVPHQHQHSHHQHPGPYSNRSESSVSDVDVGSEEQQDKQQRLHQGRDKRHGSYSQQQGNSTASANKHQHPQHNQQLQQQQPQHLKMGDNNDNLASSSNPVGVVTDNGDSFSESVRSGASICNMSNSNSKAKHSNSNSHQQMLKEDSYYGQSESNSLQTVSPPQREACIPQSVIIRRQPAHTSSASAYTSGIENPSSPSTFNASPCSQQNKSKQSSPPLSSSTYSSSLSSSTSSSNQLSLVHHQNTHSVNASLSPSSSSLMSQPFSTTMQQCQEEPLRSTIHHTNNSHAQHLQQDNQMLQQYSHLHHQYSNYHYLQNNTPNDHQSNLQQHQHHNHHHQQQQQHLSHQQSHQDQVKTALSTSLSHNLEVPGFNGRSPGSTGSAEDKLYELSNDRSKHQYGNSHASSSKNAPAASAVTSDKSINYDMSQHMSSSPAPANSYYDVAQAGTPDQAKLFTDLSAHSPKLYDMSSVSTVNKLYEMSSGLNHSARAAAKSFYEVPGTNSKLYDMTAVNTAAGKFYDVPAPTATKFYDMHAPPSHGGYHHDKMSGVQGSALAANDYSSCLKAAAYGYDNYSQAAGMYQQAAAALQNQRPYHHHHGNMPQAGYTSVIVDPQQYHVANGYAVH</sequence>
<dbReference type="SMART" id="SM00091">
    <property type="entry name" value="PAS"/>
    <property type="match status" value="2"/>
</dbReference>
<feature type="domain" description="PAS" evidence="8">
    <location>
        <begin position="43"/>
        <end position="107"/>
    </location>
</feature>
<dbReference type="InterPro" id="IPR013767">
    <property type="entry name" value="PAS_fold"/>
</dbReference>
<comment type="caution">
    <text evidence="9">The sequence shown here is derived from an EMBL/GenBank/DDBJ whole genome shotgun (WGS) entry which is preliminary data.</text>
</comment>
<feature type="compositionally biased region" description="Low complexity" evidence="7">
    <location>
        <begin position="1023"/>
        <end position="1035"/>
    </location>
</feature>
<dbReference type="FunFam" id="3.30.450.20:FF:000047">
    <property type="entry name" value="SIM bHLH transcription factor 2"/>
    <property type="match status" value="1"/>
</dbReference>
<keyword evidence="5" id="KW-0804">Transcription</keyword>
<evidence type="ECO:0000313" key="9">
    <source>
        <dbReference type="EMBL" id="KAK3789785.1"/>
    </source>
</evidence>
<keyword evidence="6" id="KW-0539">Nucleus</keyword>
<dbReference type="InterPro" id="IPR000014">
    <property type="entry name" value="PAS"/>
</dbReference>
<dbReference type="PROSITE" id="PS50112">
    <property type="entry name" value="PAS"/>
    <property type="match status" value="2"/>
</dbReference>
<feature type="compositionally biased region" description="Polar residues" evidence="7">
    <location>
        <begin position="602"/>
        <end position="640"/>
    </location>
</feature>
<keyword evidence="10" id="KW-1185">Reference proteome</keyword>
<evidence type="ECO:0000256" key="2">
    <source>
        <dbReference type="ARBA" id="ARBA00022737"/>
    </source>
</evidence>
<feature type="compositionally biased region" description="Polar residues" evidence="7">
    <location>
        <begin position="833"/>
        <end position="846"/>
    </location>
</feature>
<dbReference type="PANTHER" id="PTHR23043:SF36">
    <property type="entry name" value="PROTEIN SINGLE-MINDED"/>
    <property type="match status" value="1"/>
</dbReference>
<feature type="compositionally biased region" description="Polar residues" evidence="7">
    <location>
        <begin position="926"/>
        <end position="935"/>
    </location>
</feature>
<dbReference type="GO" id="GO:0005634">
    <property type="term" value="C:nucleus"/>
    <property type="evidence" value="ECO:0007669"/>
    <property type="project" value="UniProtKB-SubCell"/>
</dbReference>
<proteinExistence type="predicted"/>
<feature type="compositionally biased region" description="Basic residues" evidence="7">
    <location>
        <begin position="726"/>
        <end position="736"/>
    </location>
</feature>
<dbReference type="GO" id="GO:0000981">
    <property type="term" value="F:DNA-binding transcription factor activity, RNA polymerase II-specific"/>
    <property type="evidence" value="ECO:0007669"/>
    <property type="project" value="TreeGrafter"/>
</dbReference>
<dbReference type="Pfam" id="PF00989">
    <property type="entry name" value="PAS"/>
    <property type="match status" value="1"/>
</dbReference>
<feature type="compositionally biased region" description="Polar residues" evidence="7">
    <location>
        <begin position="737"/>
        <end position="749"/>
    </location>
</feature>
<feature type="region of interest" description="Disordered" evidence="7">
    <location>
        <begin position="687"/>
        <end position="849"/>
    </location>
</feature>
<feature type="region of interest" description="Disordered" evidence="7">
    <location>
        <begin position="1078"/>
        <end position="1099"/>
    </location>
</feature>
<evidence type="ECO:0000256" key="3">
    <source>
        <dbReference type="ARBA" id="ARBA00023015"/>
    </source>
</evidence>
<feature type="compositionally biased region" description="Polar residues" evidence="7">
    <location>
        <begin position="864"/>
        <end position="890"/>
    </location>
</feature>
<feature type="compositionally biased region" description="Low complexity" evidence="7">
    <location>
        <begin position="1085"/>
        <end position="1098"/>
    </location>
</feature>
<keyword evidence="4" id="KW-0238">DNA-binding</keyword>
<evidence type="ECO:0000256" key="7">
    <source>
        <dbReference type="SAM" id="MobiDB-lite"/>
    </source>
</evidence>
<evidence type="ECO:0000256" key="1">
    <source>
        <dbReference type="ARBA" id="ARBA00004123"/>
    </source>
</evidence>
<keyword evidence="3" id="KW-0805">Transcription regulation</keyword>
<evidence type="ECO:0000313" key="10">
    <source>
        <dbReference type="Proteomes" id="UP001283361"/>
    </source>
</evidence>
<evidence type="ECO:0000256" key="6">
    <source>
        <dbReference type="ARBA" id="ARBA00023242"/>
    </source>
</evidence>
<feature type="region of interest" description="Disordered" evidence="7">
    <location>
        <begin position="317"/>
        <end position="391"/>
    </location>
</feature>
<feature type="region of interest" description="Disordered" evidence="7">
    <location>
        <begin position="552"/>
        <end position="571"/>
    </location>
</feature>
<evidence type="ECO:0000259" key="8">
    <source>
        <dbReference type="PROSITE" id="PS50112"/>
    </source>
</evidence>
<reference evidence="9" key="1">
    <citation type="journal article" date="2023" name="G3 (Bethesda)">
        <title>A reference genome for the long-term kleptoplast-retaining sea slug Elysia crispata morphotype clarki.</title>
        <authorList>
            <person name="Eastman K.E."/>
            <person name="Pendleton A.L."/>
            <person name="Shaikh M.A."/>
            <person name="Suttiyut T."/>
            <person name="Ogas R."/>
            <person name="Tomko P."/>
            <person name="Gavelis G."/>
            <person name="Widhalm J.R."/>
            <person name="Wisecaver J.H."/>
        </authorList>
    </citation>
    <scope>NUCLEOTIDE SEQUENCE</scope>
    <source>
        <strain evidence="9">ECLA1</strain>
    </source>
</reference>
<feature type="region of interest" description="Disordered" evidence="7">
    <location>
        <begin position="580"/>
        <end position="640"/>
    </location>
</feature>
<gene>
    <name evidence="9" type="ORF">RRG08_036078</name>
</gene>
<keyword evidence="2" id="KW-0677">Repeat</keyword>
<dbReference type="CDD" id="cd00130">
    <property type="entry name" value="PAS"/>
    <property type="match status" value="2"/>
</dbReference>
<evidence type="ECO:0000256" key="4">
    <source>
        <dbReference type="ARBA" id="ARBA00023125"/>
    </source>
</evidence>
<protein>
    <recommendedName>
        <fullName evidence="8">PAS domain-containing protein</fullName>
    </recommendedName>
</protein>
<feature type="compositionally biased region" description="Low complexity" evidence="7">
    <location>
        <begin position="891"/>
        <end position="924"/>
    </location>
</feature>
<dbReference type="InterPro" id="IPR035965">
    <property type="entry name" value="PAS-like_dom_sf"/>
</dbReference>
<dbReference type="Proteomes" id="UP001283361">
    <property type="component" value="Unassembled WGS sequence"/>
</dbReference>
<feature type="compositionally biased region" description="Low complexity" evidence="7">
    <location>
        <begin position="756"/>
        <end position="769"/>
    </location>
</feature>
<dbReference type="Gene3D" id="3.30.450.20">
    <property type="entry name" value="PAS domain"/>
    <property type="match status" value="2"/>
</dbReference>
<organism evidence="9 10">
    <name type="scientific">Elysia crispata</name>
    <name type="common">lettuce slug</name>
    <dbReference type="NCBI Taxonomy" id="231223"/>
    <lineage>
        <taxon>Eukaryota</taxon>
        <taxon>Metazoa</taxon>
        <taxon>Spiralia</taxon>
        <taxon>Lophotrochozoa</taxon>
        <taxon>Mollusca</taxon>
        <taxon>Gastropoda</taxon>
        <taxon>Heterobranchia</taxon>
        <taxon>Euthyneura</taxon>
        <taxon>Panpulmonata</taxon>
        <taxon>Sacoglossa</taxon>
        <taxon>Placobranchoidea</taxon>
        <taxon>Plakobranchidae</taxon>
        <taxon>Elysia</taxon>
    </lineage>
</organism>